<dbReference type="SUPFAM" id="SSF56300">
    <property type="entry name" value="Metallo-dependent phosphatases"/>
    <property type="match status" value="1"/>
</dbReference>
<reference evidence="2" key="1">
    <citation type="submission" date="2019-10" db="EMBL/GenBank/DDBJ databases">
        <authorList>
            <person name="Nor Muhammad N."/>
        </authorList>
    </citation>
    <scope>NUCLEOTIDE SEQUENCE</scope>
</reference>
<accession>A0A5K1JVE7</accession>
<dbReference type="AlphaFoldDB" id="A0A5K1JVE7"/>
<dbReference type="InterPro" id="IPR029052">
    <property type="entry name" value="Metallo-depent_PP-like"/>
</dbReference>
<gene>
    <name evidence="2" type="primary">Q9Y7F1</name>
</gene>
<protein>
    <submittedName>
        <fullName evidence="2">Para aminobenzoic acid synthetase</fullName>
    </submittedName>
</protein>
<dbReference type="EMBL" id="LR725148">
    <property type="protein sequence ID" value="VWO95838.1"/>
    <property type="molecule type" value="Genomic_DNA"/>
</dbReference>
<dbReference type="GO" id="GO:0016020">
    <property type="term" value="C:membrane"/>
    <property type="evidence" value="ECO:0007669"/>
    <property type="project" value="GOC"/>
</dbReference>
<dbReference type="PANTHER" id="PTHR13315">
    <property type="entry name" value="METALLO PHOSPHOESTERASE RELATED"/>
    <property type="match status" value="1"/>
</dbReference>
<keyword evidence="1" id="KW-0472">Membrane</keyword>
<organism evidence="2">
    <name type="scientific">Ganoderma boninense</name>
    <dbReference type="NCBI Taxonomy" id="34458"/>
    <lineage>
        <taxon>Eukaryota</taxon>
        <taxon>Fungi</taxon>
        <taxon>Dikarya</taxon>
        <taxon>Basidiomycota</taxon>
        <taxon>Agaricomycotina</taxon>
        <taxon>Agaricomycetes</taxon>
        <taxon>Polyporales</taxon>
        <taxon>Polyporaceae</taxon>
        <taxon>Ganoderma</taxon>
    </lineage>
</organism>
<evidence type="ECO:0000313" key="2">
    <source>
        <dbReference type="EMBL" id="VWO95838.1"/>
    </source>
</evidence>
<proteinExistence type="predicted"/>
<dbReference type="GO" id="GO:0005783">
    <property type="term" value="C:endoplasmic reticulum"/>
    <property type="evidence" value="ECO:0007669"/>
    <property type="project" value="TreeGrafter"/>
</dbReference>
<dbReference type="PANTHER" id="PTHR13315:SF4">
    <property type="entry name" value="METALLOPHOSPHOESTERASE, ISOFORM E"/>
    <property type="match status" value="1"/>
</dbReference>
<name>A0A5K1JVE7_9APHY</name>
<dbReference type="GO" id="GO:0006506">
    <property type="term" value="P:GPI anchor biosynthetic process"/>
    <property type="evidence" value="ECO:0007669"/>
    <property type="project" value="InterPro"/>
</dbReference>
<dbReference type="InterPro" id="IPR033308">
    <property type="entry name" value="PGAP5/Cdc1/Ted1"/>
</dbReference>
<evidence type="ECO:0000256" key="1">
    <source>
        <dbReference type="ARBA" id="ARBA00023136"/>
    </source>
</evidence>
<sequence length="189" mass="21736">MPIDLSPWVTSYERNYAKFQGIFRLDHRIPAYFVPGNNDVGLNIDPAVARQARQRFTTHFGPLNQKIRFQNHTLVMLDAAGLVEEDYLRASKYIEYEDWTPVPHGPVEFVHSLREEDEGQPTVLFTHIPLHRPDTASCGSLREKGTIRRGVGPSYQNMLHKKTTAFLLQSITPEIVFRQVLFLQYIGVN</sequence>